<dbReference type="STRING" id="682795.AciX8_4232"/>
<dbReference type="Pfam" id="PF25023">
    <property type="entry name" value="TEN_YD-shell"/>
    <property type="match status" value="1"/>
</dbReference>
<dbReference type="HOGENOM" id="CLU_230210_0_0_0"/>
<dbReference type="Proteomes" id="UP000007113">
    <property type="component" value="Chromosome"/>
</dbReference>
<dbReference type="KEGG" id="gma:AciX8_4232"/>
<evidence type="ECO:0000313" key="4">
    <source>
        <dbReference type="Proteomes" id="UP000007113"/>
    </source>
</evidence>
<evidence type="ECO:0000313" key="3">
    <source>
        <dbReference type="EMBL" id="AEU38509.1"/>
    </source>
</evidence>
<dbReference type="InterPro" id="IPR031325">
    <property type="entry name" value="RHS_repeat"/>
</dbReference>
<dbReference type="NCBIfam" id="TIGR01643">
    <property type="entry name" value="YD_repeat_2x"/>
    <property type="match status" value="1"/>
</dbReference>
<keyword evidence="4" id="KW-1185">Reference proteome</keyword>
<dbReference type="Pfam" id="PF05593">
    <property type="entry name" value="RHS_repeat"/>
    <property type="match status" value="2"/>
</dbReference>
<organism evidence="3 4">
    <name type="scientific">Granulicella mallensis (strain ATCC BAA-1857 / DSM 23137 / MP5ACTX8)</name>
    <dbReference type="NCBI Taxonomy" id="682795"/>
    <lineage>
        <taxon>Bacteria</taxon>
        <taxon>Pseudomonadati</taxon>
        <taxon>Acidobacteriota</taxon>
        <taxon>Terriglobia</taxon>
        <taxon>Terriglobales</taxon>
        <taxon>Acidobacteriaceae</taxon>
        <taxon>Granulicella</taxon>
    </lineage>
</organism>
<feature type="domain" description="Teneurin-like YD-shell" evidence="2">
    <location>
        <begin position="1655"/>
        <end position="1911"/>
    </location>
</feature>
<dbReference type="Gene3D" id="2.180.10.10">
    <property type="entry name" value="RHS repeat-associated core"/>
    <property type="match status" value="3"/>
</dbReference>
<keyword evidence="1" id="KW-0677">Repeat</keyword>
<dbReference type="PANTHER" id="PTHR32305:SF15">
    <property type="entry name" value="PROTEIN RHSA-RELATED"/>
    <property type="match status" value="1"/>
</dbReference>
<dbReference type="InterPro" id="IPR050708">
    <property type="entry name" value="T6SS_VgrG/RHS"/>
</dbReference>
<evidence type="ECO:0000259" key="2">
    <source>
        <dbReference type="Pfam" id="PF25023"/>
    </source>
</evidence>
<dbReference type="OrthoDB" id="121996at2"/>
<dbReference type="InterPro" id="IPR011755">
    <property type="entry name" value="CHP02269_MYXXA"/>
</dbReference>
<gene>
    <name evidence="3" type="ordered locus">AciX8_4232</name>
</gene>
<sequence>MPTNMQVRCFLASNVVNFKLLALVVVIFGASFKIQAQTINISNETMTPTFGAGHSYIQDLAETVNPANGSVSVRIQLPVPAGRGLTEPFMMRYDSNARGELRADPYVPDPDQGNVPAVQWFQKDVLGINDTAGWSYGYPSVSLEEYQTWCPYNNGYSYQGTDDYIFEDGSGEQHPLRVASVIPTRGCPPPTDYSTNGDTYVYATLGVPAQENVVPPLKVYDSNGTTYSFTQPGGTPAGILLGDQSTASQSSWLSFPDSIEDRNGNIIKSSSTSGSYSFTDTLGRTALSFPKQVPTSLISNLQVGNYNYKLTWASLLSSTAGFNTNPVQDFGQLGASSYSSSAFVDIIHCSTVPTLGSGNIAISSIALPNGDTFQFHYNNWGLLSEIDYPSGEWVKYEWKQSDQPSDVVTFDGIEQIPPGGGGTGIQSVTSILDNGYESAGPTNEGWHYFENACVFKYQNAVIGTRTVGSGTTTTQVQTFTYSTQWDPANSILWKTKSTAVTTQDVLRQTTKTAQYTYTPQNAFTMTGVEVPAQFGGNPSFQVAGVRPSQVPVESSIQYFDWASPTTPLESVTETWDELFHLLNKTTSFNSGPSSSVVTTWTGPGASFLNYPTEVDEYDFGQSAKYRSTQTTYQAFTGGLGGTFYSPCKKQVFDGSGSTTPVSETDFYYDGGSSLCTQGTGQSLASVSSLVSGTHDETLYGTGVSVARGNLTEQVQVLAGGQSPEDTYSYDETGQILSHTAPCGNVTCSDVNAASETTKYTYTGSKFFDTSASGNTNAYVASVTSPPTNGVSHVTTYTYRLSDGQMSESVDENLQPTDFYYNDTMGRLTDIYGPTTNGQRAHTQRAYTDGINPSWQDTNPIGVVTTTQLDGFGRTVEVKNVSSGAIVDTTYDGMGQIWKQSNPYLSATDPTYGLAISAYDGLERKVSATWPDGASHQWKFSQNTVTETDEASNSWQRTSDAFGRLTNVVEPAGSSAAYTYDALNNLASISQYAPTQCINEGGGAKVCSVHFGPNLARTFSYDSLSRLLATQNPETGTISYIYDVNNNLKSKTDARGITTNYNYDALNRLISKTYSDGTASASFGYDETGDWGAAGCGGTGFVQCNTIGRLSSATVPNVTQSIYSYDAMGRMTMKSTCVASLCGSDGIDQFFTYDLAGNPTSYDHGTDVGRNAYYGGHGLSYDSAGRLSLVTGYQQPASPSNLFKATSYGPVGLLESSLGNGLNETRSYDNRMRQTSYNALNAAPTSSPSSLIGNMDTFYNNDVVRFPNLSINGSALPQNGLLTVGGWAGDAQSCPVAAVEIDIDQTPIGYASLGVSRPDVQQIIYGNDGQHANCGYNFTGSIGGVSVGPHTVNAYALDASGNRQILVDGPGNNTITVSADAAPNGTIDGTLPGQITSGGLMTLGGWAIDSQMHAPVGAVKVLIDGVPIGYATLGGARPDVAIFFGDQRYANSGWNFTGSIGNLSVGQHTASVIVYDSGGQSFSPAAVPISVVADTAAVRSNFDVLQNASNQTSVMPLNGTIVAKGWVGEFQNETSCAANISRVDILVDGNYVGQAQTGITRTDVAANLQNQSCLNSGWQFTGQVSNIDPGVHTFTARAYDETGGSTIVTSVGPMTMQINAQLSPASVTNPLPSQYAWSLGYEPNSNVGYAFDSVNGNYAYLYDNLNRLVAAGSSTTGLQWSYDSFGNRTSQVVTAGSGTSSYETFNAKNQPNDVAFDAAGNALGTGVVPLQYDAESRLINANGTRYVYDAEGQRVAKYSGNTLTNVYLYDQAGHVITELDGSFNVIRREVYAGSRHLGTYDQNGNLTYVLSDWLGTERARANSAGTLCETTTSQPFGDNQQSSGTCFPSPTFFTGKERDTESGLDYFGARYYGSNMGRWMSPDYSHDPDPVPYADLSDPQSLNLYGYVGNNPLSQTDDDGHCYGQSQSSIWSCIGGFFHNLFAASNDNSSVTTSQTGFVSVGPVSVNVGGVASGMVTELRNESQDAYGSLRGHQGQGQPPIPLNNDSQRIGAGIIFAGMLAIPDAGEATDAIEIHHLLPRQFASFFERAGLDVEDHTIPLGRTQHRLKPNGVHAQGSDGWNQTWARWIENNGNASKQQILAQLARMRKAFGI</sequence>
<reference evidence="3 4" key="1">
    <citation type="submission" date="2011-11" db="EMBL/GenBank/DDBJ databases">
        <title>Complete sequence of Granulicella mallensis MP5ACTX8.</title>
        <authorList>
            <consortium name="US DOE Joint Genome Institute"/>
            <person name="Lucas S."/>
            <person name="Copeland A."/>
            <person name="Lapidus A."/>
            <person name="Cheng J.-F."/>
            <person name="Goodwin L."/>
            <person name="Pitluck S."/>
            <person name="Peters L."/>
            <person name="Lu M."/>
            <person name="Detter J.C."/>
            <person name="Han C."/>
            <person name="Tapia R."/>
            <person name="Land M."/>
            <person name="Hauser L."/>
            <person name="Kyrpides N."/>
            <person name="Ivanova N."/>
            <person name="Mikhailova N."/>
            <person name="Pagani I."/>
            <person name="Rawat S."/>
            <person name="Mannisto M."/>
            <person name="Haggblom M."/>
            <person name="Woyke T."/>
        </authorList>
    </citation>
    <scope>NUCLEOTIDE SEQUENCE [LARGE SCALE GENOMIC DNA]</scope>
    <source>
        <strain evidence="4">ATCC BAA-1857 / DSM 23137 / MP5ACTX8</strain>
    </source>
</reference>
<dbReference type="InterPro" id="IPR022385">
    <property type="entry name" value="Rhs_assc_core"/>
</dbReference>
<dbReference type="NCBIfam" id="TIGR03696">
    <property type="entry name" value="Rhs_assc_core"/>
    <property type="match status" value="1"/>
</dbReference>
<dbReference type="InterPro" id="IPR006530">
    <property type="entry name" value="YD"/>
</dbReference>
<name>G8NRR8_GRAMM</name>
<dbReference type="EMBL" id="CP003130">
    <property type="protein sequence ID" value="AEU38509.1"/>
    <property type="molecule type" value="Genomic_DNA"/>
</dbReference>
<dbReference type="InterPro" id="IPR056823">
    <property type="entry name" value="TEN-like_YD-shell"/>
</dbReference>
<protein>
    <submittedName>
        <fullName evidence="3">RHS repeat-associated core domain protein</fullName>
    </submittedName>
</protein>
<accession>G8NRR8</accession>
<dbReference type="Pfam" id="PF09533">
    <property type="entry name" value="DUF2380"/>
    <property type="match status" value="1"/>
</dbReference>
<evidence type="ECO:0000256" key="1">
    <source>
        <dbReference type="ARBA" id="ARBA00022737"/>
    </source>
</evidence>
<dbReference type="PANTHER" id="PTHR32305">
    <property type="match status" value="1"/>
</dbReference>
<proteinExistence type="predicted"/>
<dbReference type="eggNOG" id="COG3209">
    <property type="taxonomic scope" value="Bacteria"/>
</dbReference>